<reference evidence="1 2" key="2">
    <citation type="journal article" date="2022" name="Mol. Ecol. Resour.">
        <title>The genomes of chicory, endive, great burdock and yacon provide insights into Asteraceae paleo-polyploidization history and plant inulin production.</title>
        <authorList>
            <person name="Fan W."/>
            <person name="Wang S."/>
            <person name="Wang H."/>
            <person name="Wang A."/>
            <person name="Jiang F."/>
            <person name="Liu H."/>
            <person name="Zhao H."/>
            <person name="Xu D."/>
            <person name="Zhang Y."/>
        </authorList>
    </citation>
    <scope>NUCLEOTIDE SEQUENCE [LARGE SCALE GENOMIC DNA]</scope>
    <source>
        <strain evidence="2">cv. Niubang</strain>
    </source>
</reference>
<dbReference type="EMBL" id="CM042053">
    <property type="protein sequence ID" value="KAI3715405.1"/>
    <property type="molecule type" value="Genomic_DNA"/>
</dbReference>
<organism evidence="1 2">
    <name type="scientific">Arctium lappa</name>
    <name type="common">Greater burdock</name>
    <name type="synonym">Lappa major</name>
    <dbReference type="NCBI Taxonomy" id="4217"/>
    <lineage>
        <taxon>Eukaryota</taxon>
        <taxon>Viridiplantae</taxon>
        <taxon>Streptophyta</taxon>
        <taxon>Embryophyta</taxon>
        <taxon>Tracheophyta</taxon>
        <taxon>Spermatophyta</taxon>
        <taxon>Magnoliopsida</taxon>
        <taxon>eudicotyledons</taxon>
        <taxon>Gunneridae</taxon>
        <taxon>Pentapetalae</taxon>
        <taxon>asterids</taxon>
        <taxon>campanulids</taxon>
        <taxon>Asterales</taxon>
        <taxon>Asteraceae</taxon>
        <taxon>Carduoideae</taxon>
        <taxon>Cardueae</taxon>
        <taxon>Arctiinae</taxon>
        <taxon>Arctium</taxon>
    </lineage>
</organism>
<comment type="caution">
    <text evidence="1">The sequence shown here is derived from an EMBL/GenBank/DDBJ whole genome shotgun (WGS) entry which is preliminary data.</text>
</comment>
<sequence>MREILLQSLVFLLHSTTKLYCPPERIIDIILETGEHLNELLVSYCHQSKEGTLQLDLIKVHEVERHWMLLQRLVAASTGGEEGSNILVSMNNEAQFSNMVPSSAWVKKIYSFSSSASPLVRYVEWMAVTRNAKLYQKERLVLASDLSQLTTLLSIFTDELAVVDDIVKQKDENKTHGVGFKQDISSVRGQVASQQGDHFFSCNLPRN</sequence>
<proteinExistence type="predicted"/>
<accession>A0ACB9B3Y7</accession>
<protein>
    <submittedName>
        <fullName evidence="1">Uncharacterized protein</fullName>
    </submittedName>
</protein>
<evidence type="ECO:0000313" key="2">
    <source>
        <dbReference type="Proteomes" id="UP001055879"/>
    </source>
</evidence>
<dbReference type="Proteomes" id="UP001055879">
    <property type="component" value="Linkage Group LG07"/>
</dbReference>
<name>A0ACB9B3Y7_ARCLA</name>
<keyword evidence="2" id="KW-1185">Reference proteome</keyword>
<gene>
    <name evidence="1" type="ORF">L6452_22387</name>
</gene>
<reference evidence="2" key="1">
    <citation type="journal article" date="2022" name="Mol. Ecol. Resour.">
        <title>The genomes of chicory, endive, great burdock and yacon provide insights into Asteraceae palaeo-polyploidization history and plant inulin production.</title>
        <authorList>
            <person name="Fan W."/>
            <person name="Wang S."/>
            <person name="Wang H."/>
            <person name="Wang A."/>
            <person name="Jiang F."/>
            <person name="Liu H."/>
            <person name="Zhao H."/>
            <person name="Xu D."/>
            <person name="Zhang Y."/>
        </authorList>
    </citation>
    <scope>NUCLEOTIDE SEQUENCE [LARGE SCALE GENOMIC DNA]</scope>
    <source>
        <strain evidence="2">cv. Niubang</strain>
    </source>
</reference>
<evidence type="ECO:0000313" key="1">
    <source>
        <dbReference type="EMBL" id="KAI3715405.1"/>
    </source>
</evidence>